<dbReference type="EMBL" id="UHEF01000001">
    <property type="protein sequence ID" value="SUM88806.1"/>
    <property type="molecule type" value="Genomic_DNA"/>
</dbReference>
<comment type="similarity">
    <text evidence="2 12">Belongs to the FPP/GGPP synthase family.</text>
</comment>
<reference evidence="13 16" key="3">
    <citation type="submission" date="2020-11" db="EMBL/GenBank/DDBJ databases">
        <authorList>
            <consortium name="Pathogen Informatics"/>
        </authorList>
    </citation>
    <scope>NUCLEOTIDE SEQUENCE [LARGE SCALE GENOMIC DNA]</scope>
    <source>
        <strain evidence="13 16">NCTC12218</strain>
    </source>
</reference>
<comment type="cofactor">
    <cofactor evidence="1">
        <name>Mg(2+)</name>
        <dbReference type="ChEBI" id="CHEBI:18420"/>
    </cofactor>
</comment>
<keyword evidence="5 12" id="KW-0808">Transferase</keyword>
<evidence type="ECO:0000256" key="1">
    <source>
        <dbReference type="ARBA" id="ARBA00001946"/>
    </source>
</evidence>
<dbReference type="PANTHER" id="PTHR43281:SF1">
    <property type="entry name" value="FARNESYL DIPHOSPHATE SYNTHASE"/>
    <property type="match status" value="1"/>
</dbReference>
<protein>
    <recommendedName>
        <fullName evidence="4">Farnesyl diphosphate synthase</fullName>
        <ecNumber evidence="3">2.5.1.10</ecNumber>
    </recommendedName>
    <alternativeName>
        <fullName evidence="10">(2E,6E)-farnesyl diphosphate synthase</fullName>
    </alternativeName>
    <alternativeName>
        <fullName evidence="9">Geranyltranstransferase</fullName>
    </alternativeName>
</protein>
<dbReference type="InterPro" id="IPR000092">
    <property type="entry name" value="Polyprenyl_synt"/>
</dbReference>
<keyword evidence="7" id="KW-0460">Magnesium</keyword>
<dbReference type="InterPro" id="IPR033749">
    <property type="entry name" value="Polyprenyl_synt_CS"/>
</dbReference>
<dbReference type="CDD" id="cd00685">
    <property type="entry name" value="Trans_IPPS_HT"/>
    <property type="match status" value="1"/>
</dbReference>
<dbReference type="EMBL" id="LR962863">
    <property type="protein sequence ID" value="CAD7359681.1"/>
    <property type="molecule type" value="Genomic_DNA"/>
</dbReference>
<dbReference type="Pfam" id="PF00348">
    <property type="entry name" value="polyprenyl_synt"/>
    <property type="match status" value="1"/>
</dbReference>
<keyword evidence="17" id="KW-1185">Reference proteome</keyword>
<dbReference type="Proteomes" id="UP000264146">
    <property type="component" value="Chromosome"/>
</dbReference>
<evidence type="ECO:0000256" key="2">
    <source>
        <dbReference type="ARBA" id="ARBA00006706"/>
    </source>
</evidence>
<dbReference type="EC" id="2.5.1.10" evidence="3"/>
<keyword evidence="6" id="KW-0479">Metal-binding</keyword>
<evidence type="ECO:0000256" key="12">
    <source>
        <dbReference type="RuleBase" id="RU004466"/>
    </source>
</evidence>
<dbReference type="RefSeq" id="WP_016425151.1">
    <property type="nucleotide sequence ID" value="NZ_CABKRV010000001.1"/>
</dbReference>
<evidence type="ECO:0000256" key="5">
    <source>
        <dbReference type="ARBA" id="ARBA00022679"/>
    </source>
</evidence>
<evidence type="ECO:0000256" key="11">
    <source>
        <dbReference type="ARBA" id="ARBA00049399"/>
    </source>
</evidence>
<dbReference type="PROSITE" id="PS00444">
    <property type="entry name" value="POLYPRENYL_SYNTHASE_2"/>
    <property type="match status" value="1"/>
</dbReference>
<evidence type="ECO:0000256" key="6">
    <source>
        <dbReference type="ARBA" id="ARBA00022723"/>
    </source>
</evidence>
<evidence type="ECO:0000256" key="8">
    <source>
        <dbReference type="ARBA" id="ARBA00023229"/>
    </source>
</evidence>
<evidence type="ECO:0000313" key="13">
    <source>
        <dbReference type="EMBL" id="CAD7359681.1"/>
    </source>
</evidence>
<dbReference type="InterPro" id="IPR008949">
    <property type="entry name" value="Isoprenoid_synthase_dom_sf"/>
</dbReference>
<dbReference type="NCBIfam" id="NF045485">
    <property type="entry name" value="FPPsyn"/>
    <property type="match status" value="1"/>
</dbReference>
<dbReference type="Proteomes" id="UP000572988">
    <property type="component" value="Unassembled WGS sequence"/>
</dbReference>
<dbReference type="FunFam" id="1.10.600.10:FF:000001">
    <property type="entry name" value="Geranylgeranyl diphosphate synthase"/>
    <property type="match status" value="1"/>
</dbReference>
<dbReference type="InterPro" id="IPR053378">
    <property type="entry name" value="Prenyl_diphosphate_synthase"/>
</dbReference>
<evidence type="ECO:0000313" key="16">
    <source>
        <dbReference type="Proteomes" id="UP000264146"/>
    </source>
</evidence>
<dbReference type="SUPFAM" id="SSF48576">
    <property type="entry name" value="Terpenoid synthases"/>
    <property type="match status" value="1"/>
</dbReference>
<dbReference type="GO" id="GO:0046872">
    <property type="term" value="F:metal ion binding"/>
    <property type="evidence" value="ECO:0007669"/>
    <property type="project" value="UniProtKB-KW"/>
</dbReference>
<dbReference type="SFLD" id="SFLDG01017">
    <property type="entry name" value="Polyprenyl_Transferase_Like"/>
    <property type="match status" value="1"/>
</dbReference>
<evidence type="ECO:0000256" key="7">
    <source>
        <dbReference type="ARBA" id="ARBA00022842"/>
    </source>
</evidence>
<comment type="catalytic activity">
    <reaction evidence="11">
        <text>isopentenyl diphosphate + (2E)-geranyl diphosphate = (2E,6E)-farnesyl diphosphate + diphosphate</text>
        <dbReference type="Rhea" id="RHEA:19361"/>
        <dbReference type="ChEBI" id="CHEBI:33019"/>
        <dbReference type="ChEBI" id="CHEBI:58057"/>
        <dbReference type="ChEBI" id="CHEBI:128769"/>
        <dbReference type="ChEBI" id="CHEBI:175763"/>
        <dbReference type="EC" id="2.5.1.10"/>
    </reaction>
</comment>
<organism evidence="15">
    <name type="scientific">Staphylococcus schleiferi</name>
    <dbReference type="NCBI Taxonomy" id="1295"/>
    <lineage>
        <taxon>Bacteria</taxon>
        <taxon>Bacillati</taxon>
        <taxon>Bacillota</taxon>
        <taxon>Bacilli</taxon>
        <taxon>Bacillales</taxon>
        <taxon>Staphylococcaceae</taxon>
        <taxon>Staphylococcus</taxon>
    </lineage>
</organism>
<evidence type="ECO:0000313" key="14">
    <source>
        <dbReference type="EMBL" id="NHA34188.1"/>
    </source>
</evidence>
<reference evidence="15" key="2">
    <citation type="submission" date="2018-06" db="EMBL/GenBank/DDBJ databases">
        <authorList>
            <consortium name="Pathogen Informatics"/>
            <person name="Doyle S."/>
        </authorList>
    </citation>
    <scope>NUCLEOTIDE SEQUENCE [LARGE SCALE GENOMIC DNA]</scope>
    <source>
        <strain evidence="15">NCTC12218</strain>
    </source>
</reference>
<evidence type="ECO:0000256" key="9">
    <source>
        <dbReference type="ARBA" id="ARBA00032380"/>
    </source>
</evidence>
<dbReference type="AlphaFoldDB" id="A0A7Z7VX95"/>
<dbReference type="SFLD" id="SFLDS00005">
    <property type="entry name" value="Isoprenoid_Synthase_Type_I"/>
    <property type="match status" value="1"/>
</dbReference>
<reference evidence="14 17" key="1">
    <citation type="submission" date="2018-01" db="EMBL/GenBank/DDBJ databases">
        <title>Complete genome sequence of Staphylococcus Scheliferi isolated from human.</title>
        <authorList>
            <person name="Abouelkhair M.A."/>
            <person name="Bemis D.A."/>
            <person name="Kania S.A."/>
        </authorList>
    </citation>
    <scope>NUCLEOTIDE SEQUENCE [LARGE SCALE GENOMIC DNA]</scope>
    <source>
        <strain evidence="14 17">ATCC 43808</strain>
    </source>
</reference>
<dbReference type="PROSITE" id="PS00723">
    <property type="entry name" value="POLYPRENYL_SYNTHASE_1"/>
    <property type="match status" value="1"/>
</dbReference>
<dbReference type="EMBL" id="POVK01000019">
    <property type="protein sequence ID" value="NHA34188.1"/>
    <property type="molecule type" value="Genomic_DNA"/>
</dbReference>
<evidence type="ECO:0000313" key="17">
    <source>
        <dbReference type="Proteomes" id="UP000572988"/>
    </source>
</evidence>
<proteinExistence type="inferred from homology"/>
<evidence type="ECO:0000256" key="3">
    <source>
        <dbReference type="ARBA" id="ARBA00012439"/>
    </source>
</evidence>
<dbReference type="Gene3D" id="1.10.600.10">
    <property type="entry name" value="Farnesyl Diphosphate Synthase"/>
    <property type="match status" value="1"/>
</dbReference>
<accession>A0A7Z7VX95</accession>
<sequence>MNQNLNNLLDQFNEVLHRSINDTSLKTRLEESMRYSLEAGGKRIRPLLLLATLQMLNPKQLKSGFSVALGLEMVHTYSLIHDDLPAMDDDDLRRGKPTNHTVYGEWLAILAGDALLTKAFEMITGDEDISAEKKVKLIQSLSKASGHTGMVGGQVLDMQSENQAIDFKQLEQIHSHKTGALIEFAIEAATIIAQPPVEVTQQLIQFSKHLGVIFQIKDDLLDVYGDADQLGKPVGSDEANHKSTYVSLLGQAEAEAQLQNHIQSAEALLNQLSTNYNTTDLMQLLTLFYQRQN</sequence>
<keyword evidence="8" id="KW-0414">Isoprene biosynthesis</keyword>
<evidence type="ECO:0000256" key="4">
    <source>
        <dbReference type="ARBA" id="ARBA00015100"/>
    </source>
</evidence>
<evidence type="ECO:0000313" key="15">
    <source>
        <dbReference type="EMBL" id="SUM88806.1"/>
    </source>
</evidence>
<dbReference type="GO" id="GO:0005737">
    <property type="term" value="C:cytoplasm"/>
    <property type="evidence" value="ECO:0007669"/>
    <property type="project" value="UniProtKB-ARBA"/>
</dbReference>
<dbReference type="GO" id="GO:0016114">
    <property type="term" value="P:terpenoid biosynthetic process"/>
    <property type="evidence" value="ECO:0007669"/>
    <property type="project" value="UniProtKB-ARBA"/>
</dbReference>
<dbReference type="PANTHER" id="PTHR43281">
    <property type="entry name" value="FARNESYL DIPHOSPHATE SYNTHASE"/>
    <property type="match status" value="1"/>
</dbReference>
<gene>
    <name evidence="15" type="primary">ispA_1</name>
    <name evidence="14" type="ORF">C1O36_06605</name>
    <name evidence="15" type="ORF">NCTC12218_01339</name>
</gene>
<evidence type="ECO:0000256" key="10">
    <source>
        <dbReference type="ARBA" id="ARBA00032873"/>
    </source>
</evidence>
<dbReference type="GO" id="GO:0004337">
    <property type="term" value="F:(2E,6E)-farnesyl diphosphate synthase activity"/>
    <property type="evidence" value="ECO:0007669"/>
    <property type="project" value="UniProtKB-EC"/>
</dbReference>
<name>A0A7Z7VX95_STASC</name>